<comment type="caution">
    <text evidence="1">The sequence shown here is derived from an EMBL/GenBank/DDBJ whole genome shotgun (WGS) entry which is preliminary data.</text>
</comment>
<keyword evidence="2" id="KW-1185">Reference proteome</keyword>
<protein>
    <submittedName>
        <fullName evidence="1">Uncharacterized protein</fullName>
    </submittedName>
</protein>
<gene>
    <name evidence="1" type="ORF">AB4Y32_15825</name>
</gene>
<organism evidence="1 2">
    <name type="scientific">Paraburkholderia phymatum</name>
    <dbReference type="NCBI Taxonomy" id="148447"/>
    <lineage>
        <taxon>Bacteria</taxon>
        <taxon>Pseudomonadati</taxon>
        <taxon>Pseudomonadota</taxon>
        <taxon>Betaproteobacteria</taxon>
        <taxon>Burkholderiales</taxon>
        <taxon>Burkholderiaceae</taxon>
        <taxon>Paraburkholderia</taxon>
    </lineage>
</organism>
<evidence type="ECO:0000313" key="1">
    <source>
        <dbReference type="EMBL" id="MEX3933244.1"/>
    </source>
</evidence>
<name>A0ACC6U0Y5_9BURK</name>
<reference evidence="1" key="1">
    <citation type="submission" date="2024-07" db="EMBL/GenBank/DDBJ databases">
        <title>A survey of Mimosa microsymbionts across Brazilian biomes reveals a high diversity of Paraburkholderia nodulating endemic species, but also that Cupriavidus is common as a symbiont of widespread species.</title>
        <authorList>
            <person name="Rouws L."/>
            <person name="Barauna A."/>
            <person name="Beukes C."/>
            <person name="Rouws J.R.C."/>
            <person name="De Faria S.M."/>
            <person name="Gross E."/>
            <person name="Bueno Dos Reis Junior F."/>
            <person name="Simon M.F."/>
            <person name="Maluk M."/>
            <person name="Odee D.W."/>
            <person name="Kenicer G."/>
            <person name="Young J.P.W."/>
            <person name="Reis V.M."/>
            <person name="Zilli J."/>
            <person name="James E.K."/>
        </authorList>
    </citation>
    <scope>NUCLEOTIDE SEQUENCE</scope>
    <source>
        <strain evidence="1">EG181B</strain>
    </source>
</reference>
<proteinExistence type="predicted"/>
<evidence type="ECO:0000313" key="2">
    <source>
        <dbReference type="Proteomes" id="UP001558850"/>
    </source>
</evidence>
<dbReference type="EMBL" id="JBFRCH010000007">
    <property type="protein sequence ID" value="MEX3933244.1"/>
    <property type="molecule type" value="Genomic_DNA"/>
</dbReference>
<dbReference type="Proteomes" id="UP001558850">
    <property type="component" value="Unassembled WGS sequence"/>
</dbReference>
<sequence>MEVGVIDFHALALAAKRANSAYVENDDESKAAFEALGDIWVAQFQDDSRQACLSVDPGGAAWLSISGTRASQGQLLDIYRDTQLEPVAVKGGTVTRGVCDGMDHVFDWALSTAPAGTVLNVCGHSLGAARAALSLAYLPADQVGALYSFAQPKFLAADFYKTYAAELSRMTCIVSGRDGWCSWPWFDKRWQSRPPIQHIWLKDDRGTFAMIDGNKWPGGWNFGDHDMGEYQVRIEKIAAMSDVKPAA</sequence>
<accession>A0ACC6U0Y5</accession>